<evidence type="ECO:0000256" key="1">
    <source>
        <dbReference type="SAM" id="Phobius"/>
    </source>
</evidence>
<accession>A0A803R4F2</accession>
<reference evidence="2 3" key="1">
    <citation type="submission" date="2018-11" db="EMBL/GenBank/DDBJ databases">
        <authorList>
            <person name="Grassa J C."/>
        </authorList>
    </citation>
    <scope>NUCLEOTIDE SEQUENCE [LARGE SCALE GENOMIC DNA]</scope>
</reference>
<evidence type="ECO:0000313" key="3">
    <source>
        <dbReference type="Proteomes" id="UP000596661"/>
    </source>
</evidence>
<keyword evidence="1" id="KW-0812">Transmembrane</keyword>
<dbReference type="Gramene" id="novel_model_4976_5bd9a17a">
    <property type="protein sequence ID" value="cds.novel_model_4976_5bd9a17a"/>
    <property type="gene ID" value="novel_gene_2595_5bd9a17a"/>
</dbReference>
<evidence type="ECO:0000313" key="2">
    <source>
        <dbReference type="EnsemblPlants" id="cds.novel_model_4976_5bd9a17a"/>
    </source>
</evidence>
<dbReference type="EnsemblPlants" id="novel_model_4977_5bd9a17a.1.5bd9b13a">
    <property type="protein sequence ID" value="cds.novel_model_4977_5bd9a17a.1.5bd9b13a"/>
    <property type="gene ID" value="novel_gene_2595_5bd9a17a"/>
</dbReference>
<feature type="transmembrane region" description="Helical" evidence="1">
    <location>
        <begin position="72"/>
        <end position="94"/>
    </location>
</feature>
<dbReference type="Gramene" id="novel_model_4977_5bd9a17a.1.5bd9b13a">
    <property type="protein sequence ID" value="cds.novel_model_4977_5bd9a17a.1.5bd9b13a"/>
    <property type="gene ID" value="novel_gene_2595_5bd9a17a"/>
</dbReference>
<name>A0A803R4F1_CANSA</name>
<keyword evidence="3" id="KW-1185">Reference proteome</keyword>
<accession>A0A803R4F1</accession>
<sequence length="95" mass="11139">MAEMVRFCDLPSEVVEKIMLWVLAIELVHDHAPFSRYPPMKVLLMTQQSGPPGLPNHIQNQFLNSLVFLLNYYLYLTLKLFIIYCCNINMTTIYQ</sequence>
<dbReference type="Proteomes" id="UP000596661">
    <property type="component" value="Chromosome 6"/>
</dbReference>
<protein>
    <submittedName>
        <fullName evidence="2">Uncharacterized protein</fullName>
    </submittedName>
</protein>
<keyword evidence="1" id="KW-1133">Transmembrane helix</keyword>
<proteinExistence type="predicted"/>
<dbReference type="EMBL" id="UZAU01000575">
    <property type="status" value="NOT_ANNOTATED_CDS"/>
    <property type="molecule type" value="Genomic_DNA"/>
</dbReference>
<keyword evidence="1" id="KW-0472">Membrane</keyword>
<reference evidence="2" key="2">
    <citation type="submission" date="2021-03" db="UniProtKB">
        <authorList>
            <consortium name="EnsemblPlants"/>
        </authorList>
    </citation>
    <scope>IDENTIFICATION</scope>
</reference>
<dbReference type="AlphaFoldDB" id="A0A803R4F1"/>
<organism evidence="2 3">
    <name type="scientific">Cannabis sativa</name>
    <name type="common">Hemp</name>
    <name type="synonym">Marijuana</name>
    <dbReference type="NCBI Taxonomy" id="3483"/>
    <lineage>
        <taxon>Eukaryota</taxon>
        <taxon>Viridiplantae</taxon>
        <taxon>Streptophyta</taxon>
        <taxon>Embryophyta</taxon>
        <taxon>Tracheophyta</taxon>
        <taxon>Spermatophyta</taxon>
        <taxon>Magnoliopsida</taxon>
        <taxon>eudicotyledons</taxon>
        <taxon>Gunneridae</taxon>
        <taxon>Pentapetalae</taxon>
        <taxon>rosids</taxon>
        <taxon>fabids</taxon>
        <taxon>Rosales</taxon>
        <taxon>Cannabaceae</taxon>
        <taxon>Cannabis</taxon>
    </lineage>
</organism>
<dbReference type="EnsemblPlants" id="novel_model_4976_5bd9a17a">
    <property type="protein sequence ID" value="cds.novel_model_4976_5bd9a17a"/>
    <property type="gene ID" value="novel_gene_2595_5bd9a17a"/>
</dbReference>